<proteinExistence type="predicted"/>
<evidence type="ECO:0000313" key="2">
    <source>
        <dbReference type="Proteomes" id="UP000295696"/>
    </source>
</evidence>
<organism evidence="1 2">
    <name type="scientific">Primorskyibacter sedentarius</name>
    <dbReference type="NCBI Taxonomy" id="745311"/>
    <lineage>
        <taxon>Bacteria</taxon>
        <taxon>Pseudomonadati</taxon>
        <taxon>Pseudomonadota</taxon>
        <taxon>Alphaproteobacteria</taxon>
        <taxon>Rhodobacterales</taxon>
        <taxon>Roseobacteraceae</taxon>
        <taxon>Primorskyibacter</taxon>
    </lineage>
</organism>
<dbReference type="AlphaFoldDB" id="A0A4R3JAU6"/>
<dbReference type="Proteomes" id="UP000295696">
    <property type="component" value="Unassembled WGS sequence"/>
</dbReference>
<keyword evidence="2" id="KW-1185">Reference proteome</keyword>
<evidence type="ECO:0000313" key="1">
    <source>
        <dbReference type="EMBL" id="TCS62707.1"/>
    </source>
</evidence>
<evidence type="ECO:0008006" key="3">
    <source>
        <dbReference type="Google" id="ProtNLM"/>
    </source>
</evidence>
<gene>
    <name evidence="1" type="ORF">EDD52_1081</name>
</gene>
<protein>
    <recommendedName>
        <fullName evidence="3">Transposase</fullName>
    </recommendedName>
</protein>
<comment type="caution">
    <text evidence="1">The sequence shown here is derived from an EMBL/GenBank/DDBJ whole genome shotgun (WGS) entry which is preliminary data.</text>
</comment>
<dbReference type="EMBL" id="SLZU01000008">
    <property type="protein sequence ID" value="TCS62707.1"/>
    <property type="molecule type" value="Genomic_DNA"/>
</dbReference>
<accession>A0A4R3JAU6</accession>
<reference evidence="1 2" key="1">
    <citation type="submission" date="2019-03" db="EMBL/GenBank/DDBJ databases">
        <title>Genomic Encyclopedia of Type Strains, Phase IV (KMG-IV): sequencing the most valuable type-strain genomes for metagenomic binning, comparative biology and taxonomic classification.</title>
        <authorList>
            <person name="Goeker M."/>
        </authorList>
    </citation>
    <scope>NUCLEOTIDE SEQUENCE [LARGE SCALE GENOMIC DNA]</scope>
    <source>
        <strain evidence="1 2">DSM 104836</strain>
    </source>
</reference>
<name>A0A4R3JAU6_9RHOB</name>
<feature type="non-terminal residue" evidence="1">
    <location>
        <position position="82"/>
    </location>
</feature>
<sequence>MESLSHGRIIGIDVNRDWLDVHCLPDGQRLRLTNNDGDHAIVAKLAREREAIVCFEATGGLEWKLWSVLAGVGVETRQVAPA</sequence>